<keyword evidence="10" id="KW-1185">Reference proteome</keyword>
<organism evidence="9 10">
    <name type="scientific">Kluyveromyces marxianus</name>
    <name type="common">Yeast</name>
    <name type="synonym">Candida kefyr</name>
    <dbReference type="NCBI Taxonomy" id="4911"/>
    <lineage>
        <taxon>Eukaryota</taxon>
        <taxon>Fungi</taxon>
        <taxon>Dikarya</taxon>
        <taxon>Ascomycota</taxon>
        <taxon>Saccharomycotina</taxon>
        <taxon>Saccharomycetes</taxon>
        <taxon>Saccharomycetales</taxon>
        <taxon>Saccharomycetaceae</taxon>
        <taxon>Kluyveromyces</taxon>
    </lineage>
</organism>
<dbReference type="Proteomes" id="UP000422736">
    <property type="component" value="Chromosome 2"/>
</dbReference>
<evidence type="ECO:0000313" key="10">
    <source>
        <dbReference type="Proteomes" id="UP000422736"/>
    </source>
</evidence>
<comment type="subunit">
    <text evidence="7">Part of the multisubunit TRAPP (transport protein particle) complex.</text>
</comment>
<evidence type="ECO:0000256" key="5">
    <source>
        <dbReference type="ARBA" id="ARBA00022892"/>
    </source>
</evidence>
<feature type="compositionally biased region" description="Polar residues" evidence="8">
    <location>
        <begin position="1"/>
        <end position="13"/>
    </location>
</feature>
<dbReference type="Pfam" id="PF04051">
    <property type="entry name" value="TRAPP"/>
    <property type="match status" value="1"/>
</dbReference>
<evidence type="ECO:0000256" key="8">
    <source>
        <dbReference type="SAM" id="MobiDB-lite"/>
    </source>
</evidence>
<evidence type="ECO:0000256" key="6">
    <source>
        <dbReference type="ARBA" id="ARBA00023034"/>
    </source>
</evidence>
<evidence type="ECO:0000256" key="1">
    <source>
        <dbReference type="ARBA" id="ARBA00004240"/>
    </source>
</evidence>
<comment type="function">
    <text evidence="7">Plays a key role in the late stages of endoplasmic reticulum to Golgi traffic.</text>
</comment>
<dbReference type="PANTHER" id="PTHR20902:SF0">
    <property type="entry name" value="TRAFFICKING PROTEIN PARTICLE COMPLEX SUBUNIT 5"/>
    <property type="match status" value="1"/>
</dbReference>
<comment type="subcellular location">
    <subcellularLocation>
        <location evidence="1">Endoplasmic reticulum</location>
    </subcellularLocation>
    <subcellularLocation>
        <location evidence="7">Golgi apparatus</location>
        <location evidence="7">cis-Golgi network</location>
    </subcellularLocation>
</comment>
<dbReference type="EMBL" id="CP015055">
    <property type="protein sequence ID" value="QGN14751.1"/>
    <property type="molecule type" value="Genomic_DNA"/>
</dbReference>
<keyword evidence="4 7" id="KW-0256">Endoplasmic reticulum</keyword>
<sequence length="245" mass="27693">MADQIINPSTTHTAKPAGQGYDYTMGPTQTLPNIPSPFNTGASTVPNSSIYDESLIAKDKQVSLSAYSFLFQSMVQYERESSKNVHDIERKLNGLGYKIGTRLTELLNFRDSVPNKPAYTNMDSVANSISSMKRRHIKILETLQYIHLTVWQYLFSRPSNDLVKSSERDNEYMIIDNEPVISQFINQPAVQCESFTCGIIEGFLDMAGFPCHVTSHTVEEAGFTNRTIYLIQFDNAVVERETLRQ</sequence>
<dbReference type="SUPFAM" id="SSF111126">
    <property type="entry name" value="Ligand-binding domain in the NO signalling and Golgi transport"/>
    <property type="match status" value="1"/>
</dbReference>
<evidence type="ECO:0000256" key="3">
    <source>
        <dbReference type="ARBA" id="ARBA00022448"/>
    </source>
</evidence>
<evidence type="ECO:0000256" key="4">
    <source>
        <dbReference type="ARBA" id="ARBA00022824"/>
    </source>
</evidence>
<evidence type="ECO:0000313" key="9">
    <source>
        <dbReference type="EMBL" id="QGN14751.1"/>
    </source>
</evidence>
<protein>
    <recommendedName>
        <fullName evidence="7">Trafficking protein particle complex subunit</fullName>
    </recommendedName>
</protein>
<dbReference type="PIRSF" id="PIRSF017479">
    <property type="entry name" value="TRAPP_I_complex_Trs31"/>
    <property type="match status" value="1"/>
</dbReference>
<dbReference type="InterPro" id="IPR016696">
    <property type="entry name" value="TRAPP-I_su5"/>
</dbReference>
<comment type="similarity">
    <text evidence="2 7">Belongs to the TRAPP small subunits family. BET3 subfamily.</text>
</comment>
<keyword evidence="5 7" id="KW-0931">ER-Golgi transport</keyword>
<reference evidence="9 10" key="2">
    <citation type="submission" date="2019-11" db="EMBL/GenBank/DDBJ databases">
        <authorList>
            <person name="Lu H."/>
        </authorList>
    </citation>
    <scope>NUCLEOTIDE SEQUENCE [LARGE SCALE GENOMIC DNA]</scope>
    <source>
        <strain evidence="9 10">FIM1</strain>
    </source>
</reference>
<evidence type="ECO:0000256" key="2">
    <source>
        <dbReference type="ARBA" id="ARBA00006218"/>
    </source>
</evidence>
<reference evidence="9 10" key="1">
    <citation type="submission" date="2016-03" db="EMBL/GenBank/DDBJ databases">
        <title>How can Kluyveromyces marxianus grow so fast - potential evolutionary course in Saccharomyces Complex revealed by comparative genomics.</title>
        <authorList>
            <person name="Mo W."/>
            <person name="Lu W."/>
            <person name="Yang X."/>
            <person name="Qi J."/>
            <person name="Lv H."/>
        </authorList>
    </citation>
    <scope>NUCLEOTIDE SEQUENCE [LARGE SCALE GENOMIC DNA]</scope>
    <source>
        <strain evidence="9 10">FIM1</strain>
    </source>
</reference>
<dbReference type="InterPro" id="IPR024096">
    <property type="entry name" value="NO_sig/Golgi_transp_ligand-bd"/>
</dbReference>
<proteinExistence type="inferred from homology"/>
<gene>
    <name evidence="9" type="primary">TRS31</name>
    <name evidence="9" type="ORF">FIM1_1421</name>
</gene>
<keyword evidence="6 7" id="KW-0333">Golgi apparatus</keyword>
<accession>A0ABX6ESC0</accession>
<keyword evidence="3 7" id="KW-0813">Transport</keyword>
<name>A0ABX6ESC0_KLUMA</name>
<dbReference type="CDD" id="cd14943">
    <property type="entry name" value="TRAPPC5_Trs31"/>
    <property type="match status" value="1"/>
</dbReference>
<dbReference type="Gene3D" id="3.30.1380.20">
    <property type="entry name" value="Trafficking protein particle complex subunit 3"/>
    <property type="match status" value="1"/>
</dbReference>
<feature type="region of interest" description="Disordered" evidence="8">
    <location>
        <begin position="1"/>
        <end position="21"/>
    </location>
</feature>
<evidence type="ECO:0000256" key="7">
    <source>
        <dbReference type="PIRNR" id="PIRNR017479"/>
    </source>
</evidence>
<dbReference type="InterPro" id="IPR007194">
    <property type="entry name" value="TRAPP_component"/>
</dbReference>
<dbReference type="PANTHER" id="PTHR20902">
    <property type="entry name" value="41-2 PROTEIN ANTIGEN-RELATED"/>
    <property type="match status" value="1"/>
</dbReference>